<name>A0A365H6F1_9ACTN</name>
<organism evidence="1 2">
    <name type="scientific">Actinomadura craniellae</name>
    <dbReference type="NCBI Taxonomy" id="2231787"/>
    <lineage>
        <taxon>Bacteria</taxon>
        <taxon>Bacillati</taxon>
        <taxon>Actinomycetota</taxon>
        <taxon>Actinomycetes</taxon>
        <taxon>Streptosporangiales</taxon>
        <taxon>Thermomonosporaceae</taxon>
        <taxon>Actinomadura</taxon>
    </lineage>
</organism>
<dbReference type="EMBL" id="QLYX01000005">
    <property type="protein sequence ID" value="RAY14694.1"/>
    <property type="molecule type" value="Genomic_DNA"/>
</dbReference>
<keyword evidence="2" id="KW-1185">Reference proteome</keyword>
<dbReference type="AlphaFoldDB" id="A0A365H6F1"/>
<proteinExistence type="predicted"/>
<protein>
    <recommendedName>
        <fullName evidence="3">CdiI immunity protein domain-containing protein</fullName>
    </recommendedName>
</protein>
<evidence type="ECO:0000313" key="2">
    <source>
        <dbReference type="Proteomes" id="UP000251891"/>
    </source>
</evidence>
<reference evidence="1 2" key="1">
    <citation type="submission" date="2018-06" db="EMBL/GenBank/DDBJ databases">
        <title>Actinomadura craniellae sp. nov. isolated from marine sponge Craniella sp.</title>
        <authorList>
            <person name="Li L."/>
            <person name="Xu Q.H."/>
            <person name="Lin H.W."/>
            <person name="Lu Y.H."/>
        </authorList>
    </citation>
    <scope>NUCLEOTIDE SEQUENCE [LARGE SCALE GENOMIC DNA]</scope>
    <source>
        <strain evidence="1 2">LHW63021</strain>
    </source>
</reference>
<gene>
    <name evidence="1" type="ORF">DPM19_13155</name>
</gene>
<accession>A0A365H6F1</accession>
<evidence type="ECO:0008006" key="3">
    <source>
        <dbReference type="Google" id="ProtNLM"/>
    </source>
</evidence>
<dbReference type="Proteomes" id="UP000251891">
    <property type="component" value="Unassembled WGS sequence"/>
</dbReference>
<comment type="caution">
    <text evidence="1">The sequence shown here is derived from an EMBL/GenBank/DDBJ whole genome shotgun (WGS) entry which is preliminary data.</text>
</comment>
<sequence length="85" mass="9405">MVAQLVKLIVDLTWFLDSCDDEEVDPDWAVKWLEHIAHVLADLPPEQRTAVVTEVSSLATTNRSEAPAKWVASFAEATGLTDPEN</sequence>
<evidence type="ECO:0000313" key="1">
    <source>
        <dbReference type="EMBL" id="RAY14694.1"/>
    </source>
</evidence>